<accession>A0A4S8QAG5</accession>
<dbReference type="SUPFAM" id="SSF53850">
    <property type="entry name" value="Periplasmic binding protein-like II"/>
    <property type="match status" value="1"/>
</dbReference>
<feature type="region of interest" description="Disordered" evidence="1">
    <location>
        <begin position="71"/>
        <end position="110"/>
    </location>
</feature>
<evidence type="ECO:0000259" key="2">
    <source>
        <dbReference type="Pfam" id="PF00496"/>
    </source>
</evidence>
<dbReference type="PANTHER" id="PTHR30290">
    <property type="entry name" value="PERIPLASMIC BINDING COMPONENT OF ABC TRANSPORTER"/>
    <property type="match status" value="1"/>
</dbReference>
<gene>
    <name evidence="3" type="ORF">FAB82_16675</name>
</gene>
<comment type="caution">
    <text evidence="3">The sequence shown here is derived from an EMBL/GenBank/DDBJ whole genome shotgun (WGS) entry which is preliminary data.</text>
</comment>
<dbReference type="AlphaFoldDB" id="A0A4S8QAG5"/>
<dbReference type="Gene3D" id="3.10.105.10">
    <property type="entry name" value="Dipeptide-binding Protein, Domain 3"/>
    <property type="match status" value="1"/>
</dbReference>
<evidence type="ECO:0000313" key="4">
    <source>
        <dbReference type="Proteomes" id="UP000308760"/>
    </source>
</evidence>
<dbReference type="GO" id="GO:0015833">
    <property type="term" value="P:peptide transport"/>
    <property type="evidence" value="ECO:0007669"/>
    <property type="project" value="TreeGrafter"/>
</dbReference>
<dbReference type="PANTHER" id="PTHR30290:SF65">
    <property type="entry name" value="MONOACYL PHOSPHATIDYLINOSITOL TETRAMANNOSIDE-BINDING PROTEIN LPQW-RELATED"/>
    <property type="match status" value="1"/>
</dbReference>
<sequence length="693" mass="75781">MPVGPRRPVPHLDSITVHVHFMASRQYPRNLCFPQDCDRLSDLAPHQGKRHHVNGRYPNSLCRKGLDAIAHPDSSERQARGADRVSSFSRADGRFRAPGARAPPAQPKRRPMFRHVRSGSALAIGAATALVLTSCSGGVDADPGFSGCVERPVTCNSGERAEGGEVTWGLDGSWTGWNPVLTAEYTAFTLQVTGPIWPDTGHFDQESEFVLNDGVFAAEPKLISENPVQVEYALNPDATWGDGTPISRDDFVYNWYARSGDDAKCAGCTPYADSSSQVESIEASGSGSTIVITYDEDYSSSEWQYENVLASPAHIAEAEGFDWENDPEDMKASQDYFSETVPTWSTGPFRIESAETGDHVIFEPNPEWAGSTKPTLDRLTLRSFDSVESIITEMRQGNVDGATPTGVTAENIGQLAAEAGIDFSIAPGPGWGHIDLNTANEFLSDNALRTAVFQAIDVEELIDRTYANVQTDAARKLNHLFRNNSEYFEDHLTVTGQGAGDTELARTTLEEAGYDWDADGNLVTELGERVELDFRYADGSPDRETMAELVHYNLADIGVDVELNPFAVADLGTTLASSEFDMISYGWTTAPLYVGNAELYWDSDSAANYGQNEDPELDALLDELASVRDPGEAAEMANTVVQRVIEDAYVLPTVDTPVVIMVSEDLVNVRDNWASQQRALYNVAEWGIRDEDA</sequence>
<feature type="compositionally biased region" description="Basic and acidic residues" evidence="1">
    <location>
        <begin position="73"/>
        <end position="83"/>
    </location>
</feature>
<name>A0A4S8QAG5_9ACTN</name>
<proteinExistence type="predicted"/>
<keyword evidence="4" id="KW-1185">Reference proteome</keyword>
<dbReference type="GO" id="GO:1904680">
    <property type="term" value="F:peptide transmembrane transporter activity"/>
    <property type="evidence" value="ECO:0007669"/>
    <property type="project" value="TreeGrafter"/>
</dbReference>
<dbReference type="CDD" id="cd08501">
    <property type="entry name" value="PBP2_Lpqw"/>
    <property type="match status" value="1"/>
</dbReference>
<organism evidence="3 4">
    <name type="scientific">Glycomyces buryatensis</name>
    <dbReference type="NCBI Taxonomy" id="2570927"/>
    <lineage>
        <taxon>Bacteria</taxon>
        <taxon>Bacillati</taxon>
        <taxon>Actinomycetota</taxon>
        <taxon>Actinomycetes</taxon>
        <taxon>Glycomycetales</taxon>
        <taxon>Glycomycetaceae</taxon>
        <taxon>Glycomyces</taxon>
    </lineage>
</organism>
<dbReference type="Proteomes" id="UP000308760">
    <property type="component" value="Unassembled WGS sequence"/>
</dbReference>
<evidence type="ECO:0000313" key="3">
    <source>
        <dbReference type="EMBL" id="THV39842.1"/>
    </source>
</evidence>
<protein>
    <submittedName>
        <fullName evidence="3">ABC transporter family substrate-binding protein</fullName>
    </submittedName>
</protein>
<evidence type="ECO:0000256" key="1">
    <source>
        <dbReference type="SAM" id="MobiDB-lite"/>
    </source>
</evidence>
<dbReference type="Pfam" id="PF00496">
    <property type="entry name" value="SBP_bac_5"/>
    <property type="match status" value="1"/>
</dbReference>
<dbReference type="EMBL" id="STGY01000061">
    <property type="protein sequence ID" value="THV39842.1"/>
    <property type="molecule type" value="Genomic_DNA"/>
</dbReference>
<dbReference type="OrthoDB" id="7888869at2"/>
<dbReference type="InterPro" id="IPR039424">
    <property type="entry name" value="SBP_5"/>
</dbReference>
<feature type="domain" description="Solute-binding protein family 5" evidence="2">
    <location>
        <begin position="221"/>
        <end position="592"/>
    </location>
</feature>
<reference evidence="4" key="1">
    <citation type="submission" date="2019-04" db="EMBL/GenBank/DDBJ databases">
        <title>Nocardioides xinjiangensis sp. nov.</title>
        <authorList>
            <person name="Liu S."/>
        </authorList>
    </citation>
    <scope>NUCLEOTIDE SEQUENCE [LARGE SCALE GENOMIC DNA]</scope>
    <source>
        <strain evidence="4">18</strain>
    </source>
</reference>
<dbReference type="Gene3D" id="3.40.190.10">
    <property type="entry name" value="Periplasmic binding protein-like II"/>
    <property type="match status" value="1"/>
</dbReference>
<dbReference type="InterPro" id="IPR000914">
    <property type="entry name" value="SBP_5_dom"/>
</dbReference>
<reference evidence="3 4" key="2">
    <citation type="submission" date="2019-05" db="EMBL/GenBank/DDBJ databases">
        <title>Glycomyces buryatensis sp. nov.</title>
        <authorList>
            <person name="Nikitina E."/>
        </authorList>
    </citation>
    <scope>NUCLEOTIDE SEQUENCE [LARGE SCALE GENOMIC DNA]</scope>
    <source>
        <strain evidence="3 4">18</strain>
    </source>
</reference>